<dbReference type="Gene3D" id="3.30.230.30">
    <property type="entry name" value="Impact, N-terminal domain"/>
    <property type="match status" value="1"/>
</dbReference>
<gene>
    <name evidence="3" type="ORF">H9867_03360</name>
</gene>
<dbReference type="InterPro" id="IPR023582">
    <property type="entry name" value="Impact"/>
</dbReference>
<dbReference type="InterPro" id="IPR036956">
    <property type="entry name" value="Impact_N_sf"/>
</dbReference>
<evidence type="ECO:0000313" key="3">
    <source>
        <dbReference type="EMBL" id="HIW95509.1"/>
    </source>
</evidence>
<dbReference type="PANTHER" id="PTHR16301:SF20">
    <property type="entry name" value="IMPACT FAMILY MEMBER YIGZ"/>
    <property type="match status" value="1"/>
</dbReference>
<organism evidence="3 4">
    <name type="scientific">Candidatus Corynebacterium gallistercoris</name>
    <dbReference type="NCBI Taxonomy" id="2838530"/>
    <lineage>
        <taxon>Bacteria</taxon>
        <taxon>Bacillati</taxon>
        <taxon>Actinomycetota</taxon>
        <taxon>Actinomycetes</taxon>
        <taxon>Mycobacteriales</taxon>
        <taxon>Corynebacteriaceae</taxon>
        <taxon>Corynebacterium</taxon>
    </lineage>
</organism>
<dbReference type="AlphaFoldDB" id="A0A9D1RWN3"/>
<proteinExistence type="inferred from homology"/>
<evidence type="ECO:0000259" key="2">
    <source>
        <dbReference type="Pfam" id="PF01205"/>
    </source>
</evidence>
<dbReference type="GO" id="GO:0006446">
    <property type="term" value="P:regulation of translational initiation"/>
    <property type="evidence" value="ECO:0007669"/>
    <property type="project" value="TreeGrafter"/>
</dbReference>
<comment type="caution">
    <text evidence="3">The sequence shown here is derived from an EMBL/GenBank/DDBJ whole genome shotgun (WGS) entry which is preliminary data.</text>
</comment>
<reference evidence="3" key="2">
    <citation type="submission" date="2021-04" db="EMBL/GenBank/DDBJ databases">
        <authorList>
            <person name="Gilroy R."/>
        </authorList>
    </citation>
    <scope>NUCLEOTIDE SEQUENCE</scope>
    <source>
        <strain evidence="3">4376</strain>
    </source>
</reference>
<sequence>MPTEQPYLRPAQGQVSETVEIKRSQFIAVAQRTDSETAARAFIDDVRSTYPDARHHCTAYIIHQDSAQPIQRSNDDGEPAGTAGQPMLEVLKGTEILDVTVVVVRYFGGIKLGTGGLVRAYQEATRAAVGLLSLVRRHRLATYTCQIGHDLAGKMEADLRAMNQLDVVSVDYGQRVCFTVAAEPEVDVAELIAAASGGQAEAEFVEYQWRDRSAN</sequence>
<protein>
    <submittedName>
        <fullName evidence="3">IMPACT family protein</fullName>
    </submittedName>
</protein>
<dbReference type="GO" id="GO:0005737">
    <property type="term" value="C:cytoplasm"/>
    <property type="evidence" value="ECO:0007669"/>
    <property type="project" value="TreeGrafter"/>
</dbReference>
<dbReference type="PROSITE" id="PS00910">
    <property type="entry name" value="UPF0029"/>
    <property type="match status" value="1"/>
</dbReference>
<dbReference type="InterPro" id="IPR020568">
    <property type="entry name" value="Ribosomal_Su5_D2-typ_SF"/>
</dbReference>
<dbReference type="PANTHER" id="PTHR16301">
    <property type="entry name" value="IMPACT-RELATED"/>
    <property type="match status" value="1"/>
</dbReference>
<evidence type="ECO:0000256" key="1">
    <source>
        <dbReference type="ARBA" id="ARBA00007665"/>
    </source>
</evidence>
<feature type="domain" description="Impact N-terminal" evidence="2">
    <location>
        <begin position="22"/>
        <end position="129"/>
    </location>
</feature>
<dbReference type="SUPFAM" id="SSF54211">
    <property type="entry name" value="Ribosomal protein S5 domain 2-like"/>
    <property type="match status" value="1"/>
</dbReference>
<reference evidence="3" key="1">
    <citation type="journal article" date="2021" name="PeerJ">
        <title>Extensive microbial diversity within the chicken gut microbiome revealed by metagenomics and culture.</title>
        <authorList>
            <person name="Gilroy R."/>
            <person name="Ravi A."/>
            <person name="Getino M."/>
            <person name="Pursley I."/>
            <person name="Horton D.L."/>
            <person name="Alikhan N.F."/>
            <person name="Baker D."/>
            <person name="Gharbi K."/>
            <person name="Hall N."/>
            <person name="Watson M."/>
            <person name="Adriaenssens E.M."/>
            <person name="Foster-Nyarko E."/>
            <person name="Jarju S."/>
            <person name="Secka A."/>
            <person name="Antonio M."/>
            <person name="Oren A."/>
            <person name="Chaudhuri R.R."/>
            <person name="La Ragione R."/>
            <person name="Hildebrand F."/>
            <person name="Pallen M.J."/>
        </authorList>
    </citation>
    <scope>NUCLEOTIDE SEQUENCE</scope>
    <source>
        <strain evidence="3">4376</strain>
    </source>
</reference>
<comment type="similarity">
    <text evidence="1">Belongs to the IMPACT family.</text>
</comment>
<dbReference type="InterPro" id="IPR020569">
    <property type="entry name" value="UPF0029_Impact_CS"/>
</dbReference>
<dbReference type="EMBL" id="DXFZ01000041">
    <property type="protein sequence ID" value="HIW95509.1"/>
    <property type="molecule type" value="Genomic_DNA"/>
</dbReference>
<dbReference type="Proteomes" id="UP000824189">
    <property type="component" value="Unassembled WGS sequence"/>
</dbReference>
<evidence type="ECO:0000313" key="4">
    <source>
        <dbReference type="Proteomes" id="UP000824189"/>
    </source>
</evidence>
<dbReference type="InterPro" id="IPR001498">
    <property type="entry name" value="Impact_N"/>
</dbReference>
<dbReference type="Pfam" id="PF01205">
    <property type="entry name" value="Impact_N"/>
    <property type="match status" value="1"/>
</dbReference>
<accession>A0A9D1RWN3</accession>
<name>A0A9D1RWN3_9CORY</name>